<gene>
    <name evidence="1" type="ORF">AWB78_06503</name>
</gene>
<dbReference type="Proteomes" id="UP000071859">
    <property type="component" value="Unassembled WGS sequence"/>
</dbReference>
<organism evidence="1 2">
    <name type="scientific">Caballeronia calidae</name>
    <dbReference type="NCBI Taxonomy" id="1777139"/>
    <lineage>
        <taxon>Bacteria</taxon>
        <taxon>Pseudomonadati</taxon>
        <taxon>Pseudomonadota</taxon>
        <taxon>Betaproteobacteria</taxon>
        <taxon>Burkholderiales</taxon>
        <taxon>Burkholderiaceae</taxon>
        <taxon>Caballeronia</taxon>
    </lineage>
</organism>
<dbReference type="InterPro" id="IPR035986">
    <property type="entry name" value="PKD_dom_sf"/>
</dbReference>
<dbReference type="SUPFAM" id="SSF49299">
    <property type="entry name" value="PKD domain"/>
    <property type="match status" value="1"/>
</dbReference>
<proteinExistence type="predicted"/>
<dbReference type="AlphaFoldDB" id="A0A158E9M3"/>
<accession>A0A158E9M3</accession>
<dbReference type="EMBL" id="FCOX02000052">
    <property type="protein sequence ID" value="SAL03086.1"/>
    <property type="molecule type" value="Genomic_DNA"/>
</dbReference>
<dbReference type="Gene3D" id="4.10.410.40">
    <property type="match status" value="1"/>
</dbReference>
<dbReference type="RefSeq" id="WP_062610613.1">
    <property type="nucleotide sequence ID" value="NZ_FCOX02000052.1"/>
</dbReference>
<dbReference type="InterPro" id="IPR032495">
    <property type="entry name" value="Phage_TTP_11"/>
</dbReference>
<protein>
    <submittedName>
        <fullName evidence="1">Phage major tail protein 2</fullName>
    </submittedName>
</protein>
<comment type="caution">
    <text evidence="1">The sequence shown here is derived from an EMBL/GenBank/DDBJ whole genome shotgun (WGS) entry which is preliminary data.</text>
</comment>
<dbReference type="Pfam" id="PF16460">
    <property type="entry name" value="Phage_TTP_11"/>
    <property type="match status" value="1"/>
</dbReference>
<keyword evidence="2" id="KW-1185">Reference proteome</keyword>
<name>A0A158E9M3_9BURK</name>
<dbReference type="InterPro" id="IPR013783">
    <property type="entry name" value="Ig-like_fold"/>
</dbReference>
<reference evidence="1" key="1">
    <citation type="submission" date="2016-01" db="EMBL/GenBank/DDBJ databases">
        <authorList>
            <person name="Peeters C."/>
        </authorList>
    </citation>
    <scope>NUCLEOTIDE SEQUENCE</scope>
    <source>
        <strain evidence="1">LMG 29321</strain>
    </source>
</reference>
<evidence type="ECO:0000313" key="1">
    <source>
        <dbReference type="EMBL" id="SAL03086.1"/>
    </source>
</evidence>
<sequence length="314" mass="33190">MSKKAISAQNTKMYLENLTSAPIATGEITDASKSAPCYVEFDDVSKLKNGIPIYVSGTGWTSIDNQEWILQNIDVDAKTAALYNSDTTTETTDVSDGPGAMYQVNAFDDVCARTYTINQTPATSIDTTTLCDAEKTSLVGFRDPGTLTFDFFIDPTDPAYLALLEAYDDGDERQFEIIYRNGAVRTLPVVVQSINETGGVDQAIAGSATLKIVGQPILTQPVSVQPPAYAVDVNLTPTSGTAPLAVTLTLTEQNGTASKFVVTWGDGTADDTMTTGTLTKGHTYDTAGAYTPGVVATVFGITKPAVQGDAVTVS</sequence>
<dbReference type="OrthoDB" id="9114803at2"/>
<evidence type="ECO:0000313" key="2">
    <source>
        <dbReference type="Proteomes" id="UP000071859"/>
    </source>
</evidence>
<dbReference type="Gene3D" id="2.60.40.10">
    <property type="entry name" value="Immunoglobulins"/>
    <property type="match status" value="1"/>
</dbReference>